<feature type="region of interest" description="Disordered" evidence="1">
    <location>
        <begin position="176"/>
        <end position="235"/>
    </location>
</feature>
<dbReference type="Proteomes" id="UP000275385">
    <property type="component" value="Unassembled WGS sequence"/>
</dbReference>
<accession>A0A420YH38</accession>
<dbReference type="OrthoDB" id="199574at2759"/>
<dbReference type="Gene3D" id="1.25.40.990">
    <property type="match status" value="1"/>
</dbReference>
<proteinExistence type="predicted"/>
<dbReference type="Pfam" id="PF03399">
    <property type="entry name" value="SAC3_GANP"/>
    <property type="match status" value="1"/>
</dbReference>
<evidence type="ECO:0000256" key="1">
    <source>
        <dbReference type="SAM" id="MobiDB-lite"/>
    </source>
</evidence>
<dbReference type="PANTHER" id="PTHR12436:SF4">
    <property type="entry name" value="LEUKOCYTE RECEPTOR CLUSTER MEMBER 8"/>
    <property type="match status" value="1"/>
</dbReference>
<comment type="caution">
    <text evidence="3">The sequence shown here is derived from an EMBL/GenBank/DDBJ whole genome shotgun (WGS) entry which is preliminary data.</text>
</comment>
<name>A0A420YH38_9PEZI</name>
<sequence>MWSSVSAQNGQAGQTGAPSYSYPPPAYTPVQVRQNFAAAYPPPPPPPSYPVHVAYGQPQASLPPQATYPPAQVSPTPAQEQPKKKIEWPESVRRYVQRSFLPENLDPSVTRQEMELKLKETISQANDQGLMYQINWDAMGLPQQMIVAERKRAMNMAAQAASTDTNRDDSLATAATGMKLSKKRKSGDFASAESAPWRTSVDSGPSLEDRITNPSPEKRQATEEATAKNTNNFQKQLEKRQKRFDGGYRSTYRSPSPPPNNGLVVGTCQTLEKRYLRLTSAPNPALVRPEPVLKQTLELLKRKWRTEGNYSYICDQFKSLRQDLTVQRIKNDFTVSVYEIHARIALEKGDLGEYNQCQTQLKSLYQLGLGGHPLEFKAYRILYCIHTMNPGATNDILTDLTPAEKKDPAIKHALDVRSAVALGNYHRLFQLYHDTPNMGAYLMDMFVTRERLLAMCKICRAYKQDVKLRLITEELGFESDGQAAEFIIEHVGPQQVEEFLQTRGDDIHFLTAKASTARCFEGPAQLASKKVDIKGQI</sequence>
<evidence type="ECO:0000313" key="4">
    <source>
        <dbReference type="Proteomes" id="UP000275385"/>
    </source>
</evidence>
<dbReference type="PANTHER" id="PTHR12436">
    <property type="entry name" value="80 KDA MCM3-ASSOCIATED PROTEIN"/>
    <property type="match status" value="1"/>
</dbReference>
<dbReference type="EMBL" id="QVQW01000010">
    <property type="protein sequence ID" value="RKU47166.1"/>
    <property type="molecule type" value="Genomic_DNA"/>
</dbReference>
<dbReference type="AlphaFoldDB" id="A0A420YH38"/>
<evidence type="ECO:0000259" key="2">
    <source>
        <dbReference type="Pfam" id="PF03399"/>
    </source>
</evidence>
<dbReference type="GO" id="GO:0005634">
    <property type="term" value="C:nucleus"/>
    <property type="evidence" value="ECO:0007669"/>
    <property type="project" value="TreeGrafter"/>
</dbReference>
<feature type="domain" description="SAC3/GANP/THP3 conserved" evidence="2">
    <location>
        <begin position="278"/>
        <end position="490"/>
    </location>
</feature>
<protein>
    <recommendedName>
        <fullName evidence="2">SAC3/GANP/THP3 conserved domain-containing protein</fullName>
    </recommendedName>
</protein>
<dbReference type="STRING" id="177199.A0A420YH38"/>
<dbReference type="InterPro" id="IPR005062">
    <property type="entry name" value="SAC3/GANP/THP3_conserved"/>
</dbReference>
<reference evidence="3 4" key="1">
    <citation type="submission" date="2018-08" db="EMBL/GenBank/DDBJ databases">
        <title>Draft genome of the lignicolous fungus Coniochaeta pulveracea.</title>
        <authorList>
            <person name="Borstlap C.J."/>
            <person name="De Witt R.N."/>
            <person name="Botha A."/>
            <person name="Volschenk H."/>
        </authorList>
    </citation>
    <scope>NUCLEOTIDE SEQUENCE [LARGE SCALE GENOMIC DNA]</scope>
    <source>
        <strain evidence="3 4">CAB683</strain>
    </source>
</reference>
<keyword evidence="4" id="KW-1185">Reference proteome</keyword>
<dbReference type="InterPro" id="IPR045107">
    <property type="entry name" value="SAC3/GANP/THP3"/>
</dbReference>
<feature type="compositionally biased region" description="Basic and acidic residues" evidence="1">
    <location>
        <begin position="207"/>
        <end position="226"/>
    </location>
</feature>
<organism evidence="3 4">
    <name type="scientific">Coniochaeta pulveracea</name>
    <dbReference type="NCBI Taxonomy" id="177199"/>
    <lineage>
        <taxon>Eukaryota</taxon>
        <taxon>Fungi</taxon>
        <taxon>Dikarya</taxon>
        <taxon>Ascomycota</taxon>
        <taxon>Pezizomycotina</taxon>
        <taxon>Sordariomycetes</taxon>
        <taxon>Sordariomycetidae</taxon>
        <taxon>Coniochaetales</taxon>
        <taxon>Coniochaetaceae</taxon>
        <taxon>Coniochaeta</taxon>
    </lineage>
</organism>
<feature type="region of interest" description="Disordered" evidence="1">
    <location>
        <begin position="1"/>
        <end position="85"/>
    </location>
</feature>
<gene>
    <name evidence="3" type="ORF">DL546_007137</name>
</gene>
<evidence type="ECO:0000313" key="3">
    <source>
        <dbReference type="EMBL" id="RKU47166.1"/>
    </source>
</evidence>
<feature type="compositionally biased region" description="Polar residues" evidence="1">
    <location>
        <begin position="1"/>
        <end position="16"/>
    </location>
</feature>
<feature type="compositionally biased region" description="Pro residues" evidence="1">
    <location>
        <begin position="40"/>
        <end position="49"/>
    </location>
</feature>